<dbReference type="Pfam" id="PF07714">
    <property type="entry name" value="PK_Tyr_Ser-Thr"/>
    <property type="match status" value="1"/>
</dbReference>
<gene>
    <name evidence="8" type="ORF">RCL2_000095900</name>
    <name evidence="7" type="ORF">RclHR1_02440007</name>
</gene>
<dbReference type="PANTHER" id="PTHR46716">
    <property type="entry name" value="MITOGEN-ACTIVATED PROTEIN KINASE KINASE KINASE 7"/>
    <property type="match status" value="1"/>
</dbReference>
<sequence length="680" mass="79200">MNFDPTPKLRSSPGQIFFLPFNNEKLNCHNCENKYSVTHLYKQKYCKQCLSRYIKNRADNNAYFDVNIITNRTPCIKHESTRNANFITRNIQEWCEICSEISYFKNYYNPFSTTMQYIFVENDCKLCGKLIDKLSFGFKICSNCYKISSGWVESVFNESIPILYLPWWDVSNKSGACNHNLKFLTDCQKWCSSCFIVYAGCRYCLTTNIIFGITDQTQCIKCKRISNINIDITKMCNGNRNIVEFLISMKADTYSHHKIAYCMNKDPNPLNIYHFIEHEFKVISSKRTIEWIPYSQIQVEYSEENKIAEGGFGTIYKASWFKTTVAVKRFSNSQDIDEYFLDKVKSFHRCYNTAFMIKYHGFTYDPQINDYIFIMQYANGGNLHNYLKENFTNIKWVTKLTILCQISDGLKAIHNENFVHRNFHSGNILSLKDDHKKWVIGDLGLSLPANGSSDSEIYGVIPYVAPEIFEGAVFTKESDIYSLGMIMWELTTGCKPFDDVEHDVSLIYQIIDGKRPEITTDTPECFANLMKSCWDPNLLKRPSIKKLNETVDNWYKKRKKTEKIFIEAEAKRLSLIQSKQLGPEFTEKHSGAIYTSRSLDSFISQLGLDHQNKEYLTGTGWTDWTDGTVWNNEIYGTDWTDGTVRNNEIYGTDWTDGTVRNNEIYGTDWTDETYVTDRWD</sequence>
<evidence type="ECO:0000313" key="7">
    <source>
        <dbReference type="EMBL" id="GBB94913.1"/>
    </source>
</evidence>
<evidence type="ECO:0000313" key="8">
    <source>
        <dbReference type="EMBL" id="GES73423.1"/>
    </source>
</evidence>
<dbReference type="GO" id="GO:0004709">
    <property type="term" value="F:MAP kinase kinase kinase activity"/>
    <property type="evidence" value="ECO:0007669"/>
    <property type="project" value="TreeGrafter"/>
</dbReference>
<dbReference type="OrthoDB" id="2305531at2759"/>
<dbReference type="InterPro" id="IPR001245">
    <property type="entry name" value="Ser-Thr/Tyr_kinase_cat_dom"/>
</dbReference>
<name>A0A2Z6QXI5_9GLOM</name>
<dbReference type="Proteomes" id="UP000247702">
    <property type="component" value="Unassembled WGS sequence"/>
</dbReference>
<dbReference type="InterPro" id="IPR000719">
    <property type="entry name" value="Prot_kinase_dom"/>
</dbReference>
<reference evidence="7 9" key="1">
    <citation type="submission" date="2017-11" db="EMBL/GenBank/DDBJ databases">
        <title>The genome of Rhizophagus clarus HR1 reveals common genetic basis of auxotrophy among arbuscular mycorrhizal fungi.</title>
        <authorList>
            <person name="Kobayashi Y."/>
        </authorList>
    </citation>
    <scope>NUCLEOTIDE SEQUENCE [LARGE SCALE GENOMIC DNA]</scope>
    <source>
        <strain evidence="7 9">HR1</strain>
    </source>
</reference>
<dbReference type="PRINTS" id="PR00109">
    <property type="entry name" value="TYRKINASE"/>
</dbReference>
<accession>A0A2Z6QXI5</accession>
<evidence type="ECO:0000256" key="1">
    <source>
        <dbReference type="ARBA" id="ARBA00022527"/>
    </source>
</evidence>
<evidence type="ECO:0000256" key="2">
    <source>
        <dbReference type="ARBA" id="ARBA00022679"/>
    </source>
</evidence>
<dbReference type="GO" id="GO:0005524">
    <property type="term" value="F:ATP binding"/>
    <property type="evidence" value="ECO:0007669"/>
    <property type="project" value="UniProtKB-KW"/>
</dbReference>
<evidence type="ECO:0000256" key="5">
    <source>
        <dbReference type="ARBA" id="ARBA00022840"/>
    </source>
</evidence>
<dbReference type="EMBL" id="BEXD01001602">
    <property type="protein sequence ID" value="GBB94913.1"/>
    <property type="molecule type" value="Genomic_DNA"/>
</dbReference>
<organism evidence="7 9">
    <name type="scientific">Rhizophagus clarus</name>
    <dbReference type="NCBI Taxonomy" id="94130"/>
    <lineage>
        <taxon>Eukaryota</taxon>
        <taxon>Fungi</taxon>
        <taxon>Fungi incertae sedis</taxon>
        <taxon>Mucoromycota</taxon>
        <taxon>Glomeromycotina</taxon>
        <taxon>Glomeromycetes</taxon>
        <taxon>Glomerales</taxon>
        <taxon>Glomeraceae</taxon>
        <taxon>Rhizophagus</taxon>
    </lineage>
</organism>
<keyword evidence="4 8" id="KW-0418">Kinase</keyword>
<evidence type="ECO:0000259" key="6">
    <source>
        <dbReference type="PROSITE" id="PS50011"/>
    </source>
</evidence>
<dbReference type="GO" id="GO:0007254">
    <property type="term" value="P:JNK cascade"/>
    <property type="evidence" value="ECO:0007669"/>
    <property type="project" value="TreeGrafter"/>
</dbReference>
<dbReference type="Gene3D" id="1.10.510.10">
    <property type="entry name" value="Transferase(Phosphotransferase) domain 1"/>
    <property type="match status" value="1"/>
</dbReference>
<comment type="caution">
    <text evidence="7">The sequence shown here is derived from an EMBL/GenBank/DDBJ whole genome shotgun (WGS) entry which is preliminary data.</text>
</comment>
<dbReference type="PANTHER" id="PTHR46716:SF1">
    <property type="entry name" value="MITOGEN-ACTIVATED PROTEIN KINASE KINASE KINASE 7"/>
    <property type="match status" value="1"/>
</dbReference>
<dbReference type="EMBL" id="BLAL01000006">
    <property type="protein sequence ID" value="GES73423.1"/>
    <property type="molecule type" value="Genomic_DNA"/>
</dbReference>
<keyword evidence="2" id="KW-0808">Transferase</keyword>
<dbReference type="AlphaFoldDB" id="A0A2Z6QXI5"/>
<keyword evidence="9" id="KW-1185">Reference proteome</keyword>
<dbReference type="InterPro" id="IPR011009">
    <property type="entry name" value="Kinase-like_dom_sf"/>
</dbReference>
<evidence type="ECO:0000256" key="3">
    <source>
        <dbReference type="ARBA" id="ARBA00022741"/>
    </source>
</evidence>
<keyword evidence="3" id="KW-0547">Nucleotide-binding</keyword>
<dbReference type="PROSITE" id="PS50011">
    <property type="entry name" value="PROTEIN_KINASE_DOM"/>
    <property type="match status" value="1"/>
</dbReference>
<evidence type="ECO:0000256" key="4">
    <source>
        <dbReference type="ARBA" id="ARBA00022777"/>
    </source>
</evidence>
<dbReference type="GO" id="GO:0006955">
    <property type="term" value="P:immune response"/>
    <property type="evidence" value="ECO:0007669"/>
    <property type="project" value="TreeGrafter"/>
</dbReference>
<keyword evidence="5" id="KW-0067">ATP-binding</keyword>
<dbReference type="Proteomes" id="UP000615446">
    <property type="component" value="Unassembled WGS sequence"/>
</dbReference>
<evidence type="ECO:0000313" key="9">
    <source>
        <dbReference type="Proteomes" id="UP000247702"/>
    </source>
</evidence>
<dbReference type="SUPFAM" id="SSF56112">
    <property type="entry name" value="Protein kinase-like (PK-like)"/>
    <property type="match status" value="1"/>
</dbReference>
<proteinExistence type="predicted"/>
<keyword evidence="1" id="KW-0723">Serine/threonine-protein kinase</keyword>
<feature type="domain" description="Protein kinase" evidence="6">
    <location>
        <begin position="301"/>
        <end position="555"/>
    </location>
</feature>
<protein>
    <submittedName>
        <fullName evidence="8">Kinase-like domain-containing protein</fullName>
    </submittedName>
</protein>
<reference evidence="8" key="2">
    <citation type="submission" date="2019-10" db="EMBL/GenBank/DDBJ databases">
        <title>Conservation and host-specific expression of non-tandemly repeated heterogenous ribosome RNA gene in arbuscular mycorrhizal fungi.</title>
        <authorList>
            <person name="Maeda T."/>
            <person name="Kobayashi Y."/>
            <person name="Nakagawa T."/>
            <person name="Ezawa T."/>
            <person name="Yamaguchi K."/>
            <person name="Bino T."/>
            <person name="Nishimoto Y."/>
            <person name="Shigenobu S."/>
            <person name="Kawaguchi M."/>
        </authorList>
    </citation>
    <scope>NUCLEOTIDE SEQUENCE</scope>
    <source>
        <strain evidence="8">HR1</strain>
    </source>
</reference>